<dbReference type="AlphaFoldDB" id="Q1Q5T2"/>
<name>Q1Q5T2_KUEST</name>
<evidence type="ECO:0000313" key="2">
    <source>
        <dbReference type="EMBL" id="QII12310.1"/>
    </source>
</evidence>
<sequence length="61" mass="7107">MRKSFAGFRSNNNLKSSFLFQILQHSFCHSPQHSWGLSLGVKQVRNIILKYKLGDKENEQI</sequence>
<reference evidence="1" key="2">
    <citation type="submission" date="2006-01" db="EMBL/GenBank/DDBJ databases">
        <authorList>
            <person name="Genoscope"/>
        </authorList>
    </citation>
    <scope>NUCLEOTIDE SEQUENCE</scope>
</reference>
<organism evidence="1">
    <name type="scientific">Kuenenia stuttgartiensis</name>
    <dbReference type="NCBI Taxonomy" id="174633"/>
    <lineage>
        <taxon>Bacteria</taxon>
        <taxon>Pseudomonadati</taxon>
        <taxon>Planctomycetota</taxon>
        <taxon>Candidatus Brocadiia</taxon>
        <taxon>Candidatus Brocadiales</taxon>
        <taxon>Candidatus Brocadiaceae</taxon>
        <taxon>Candidatus Kuenenia</taxon>
    </lineage>
</organism>
<dbReference type="EMBL" id="CP049055">
    <property type="protein sequence ID" value="QII12310.1"/>
    <property type="molecule type" value="Genomic_DNA"/>
</dbReference>
<protein>
    <submittedName>
        <fullName evidence="1">Uncharacterized protein</fullName>
    </submittedName>
</protein>
<gene>
    <name evidence="2" type="ORF">KsCSTR_29310</name>
    <name evidence="1" type="ORF">kuste4605</name>
</gene>
<dbReference type="Proteomes" id="UP000501926">
    <property type="component" value="Chromosome"/>
</dbReference>
<evidence type="ECO:0000313" key="1">
    <source>
        <dbReference type="EMBL" id="CAJ75367.1"/>
    </source>
</evidence>
<reference evidence="1" key="1">
    <citation type="journal article" date="2006" name="Nature">
        <title>Deciphering the evolution and metabolism of an anammox bacterium from a community genome.</title>
        <authorList>
            <person name="Strous M."/>
            <person name="Pelletier E."/>
            <person name="Mangenot S."/>
            <person name="Rattei T."/>
            <person name="Lehner A."/>
            <person name="Taylor M.W."/>
            <person name="Horn M."/>
            <person name="Daims H."/>
            <person name="Bartol-Mavel D."/>
            <person name="Wincker P."/>
            <person name="Barbe V."/>
            <person name="Fonknechten N."/>
            <person name="Vallenet D."/>
            <person name="Segurens B."/>
            <person name="Schenowitz-Truong C."/>
            <person name="Medigue C."/>
            <person name="Collingro A."/>
            <person name="Snel B."/>
            <person name="Dutilh B.E."/>
            <person name="OpDenCamp H.J.M."/>
            <person name="vanDerDrift C."/>
            <person name="Cirpus I."/>
            <person name="vanDePas-Schoonen K.T."/>
            <person name="Harhangi H.R."/>
            <person name="vanNiftrik L."/>
            <person name="Schmid M."/>
            <person name="Keltjens J."/>
            <person name="vanDeVossenberg J."/>
            <person name="Kartal B."/>
            <person name="Meier H."/>
            <person name="Frishman D."/>
            <person name="Huynen M.A."/>
            <person name="Mewes H."/>
            <person name="Weissenbach J."/>
            <person name="Jetten M.S.M."/>
            <person name="Wagner M."/>
            <person name="LePaslier D."/>
        </authorList>
    </citation>
    <scope>NUCLEOTIDE SEQUENCE</scope>
</reference>
<dbReference type="EMBL" id="CT573071">
    <property type="protein sequence ID" value="CAJ75367.1"/>
    <property type="molecule type" value="Genomic_DNA"/>
</dbReference>
<accession>Q1Q5T2</accession>
<evidence type="ECO:0000313" key="3">
    <source>
        <dbReference type="Proteomes" id="UP000501926"/>
    </source>
</evidence>
<proteinExistence type="predicted"/>
<reference evidence="2 3" key="3">
    <citation type="submission" date="2020-02" db="EMBL/GenBank/DDBJ databases">
        <title>Newly sequenced genome of strain CSTR1 showed variability in Candidatus Kuenenia stuttgartiensis genomes.</title>
        <authorList>
            <person name="Ding C."/>
            <person name="Adrian L."/>
        </authorList>
    </citation>
    <scope>NUCLEOTIDE SEQUENCE [LARGE SCALE GENOMIC DNA]</scope>
    <source>
        <strain evidence="2 3">CSTR1</strain>
    </source>
</reference>